<dbReference type="SUPFAM" id="SSF48113">
    <property type="entry name" value="Heme-dependent peroxidases"/>
    <property type="match status" value="1"/>
</dbReference>
<dbReference type="Proteomes" id="UP001519460">
    <property type="component" value="Unassembled WGS sequence"/>
</dbReference>
<dbReference type="InterPro" id="IPR010255">
    <property type="entry name" value="Haem_peroxidase_sf"/>
</dbReference>
<dbReference type="PANTHER" id="PTHR11475">
    <property type="entry name" value="OXIDASE/PEROXIDASE"/>
    <property type="match status" value="1"/>
</dbReference>
<dbReference type="CDD" id="cd09823">
    <property type="entry name" value="peroxinectin_like"/>
    <property type="match status" value="1"/>
</dbReference>
<name>A0ABD0J798_9CAEN</name>
<evidence type="ECO:0000256" key="4">
    <source>
        <dbReference type="PIRSR" id="PIRSR619791-2"/>
    </source>
</evidence>
<keyword evidence="2" id="KW-0964">Secreted</keyword>
<keyword evidence="4" id="KW-0479">Metal-binding</keyword>
<evidence type="ECO:0008006" key="8">
    <source>
        <dbReference type="Google" id="ProtNLM"/>
    </source>
</evidence>
<evidence type="ECO:0000313" key="7">
    <source>
        <dbReference type="Proteomes" id="UP001519460"/>
    </source>
</evidence>
<evidence type="ECO:0000256" key="3">
    <source>
        <dbReference type="ARBA" id="ARBA00022729"/>
    </source>
</evidence>
<feature type="binding site" description="axial binding residue" evidence="4">
    <location>
        <position position="289"/>
    </location>
    <ligand>
        <name>heme b</name>
        <dbReference type="ChEBI" id="CHEBI:60344"/>
    </ligand>
    <ligandPart>
        <name>Fe</name>
        <dbReference type="ChEBI" id="CHEBI:18248"/>
    </ligandPart>
</feature>
<evidence type="ECO:0000256" key="5">
    <source>
        <dbReference type="SAM" id="MobiDB-lite"/>
    </source>
</evidence>
<keyword evidence="3" id="KW-0732">Signal</keyword>
<comment type="caution">
    <text evidence="6">The sequence shown here is derived from an EMBL/GenBank/DDBJ whole genome shotgun (WGS) entry which is preliminary data.</text>
</comment>
<dbReference type="Pfam" id="PF03098">
    <property type="entry name" value="An_peroxidase"/>
    <property type="match status" value="1"/>
</dbReference>
<proteinExistence type="predicted"/>
<feature type="non-terminal residue" evidence="6">
    <location>
        <position position="1"/>
    </location>
</feature>
<sequence>TGDPRNCSQESDSQGRPLALPSPRLVSRTVHLITDTPGEVSGLLMQFGQFVDHDVTGTSSTRGISGAIMCCDQQGPLHEACLPIDVPPGDTHYTDKRCINFVRSLHATDNSNVTLVPRQQRNEVTSYLDGSVVYGSSDEHVAKLRSFKGGELTSSGNDMLPLAADGSCMAKDGLCLTSGDARVNEVPGLGALHIIFHRQHNLLARQLAAIFPRDVTASTSVVDEAIFQTARRILGAQLQHVVYTEWLPLVLGPFATQHYDLSRGRHLYDVHRDPSVANVFAAAAFRFGHSLVPDWLTVGKDRIPLHSTFSDPGLARHNMDDLLVGLLQSAAQTRDQFFVTSIRNRLFEPAPRRGLDLVAMNIQRGRDHGLPPYQSWREACGLSPVQGFNDSVLGSAGPALREVYMSVEDIDLFTGAMSERPLGGAVVGETLACLIGRQFADLKHGDRFFYETSGPEGFTEGQLQYIRQTTMAGLICANTHSISSVQANAFLKPSARNPTVSCSQRKSPISLHAWKDDLIRLVHTLQFSGR</sequence>
<dbReference type="FunFam" id="1.10.640.10:FF:000003">
    <property type="entry name" value="chorion peroxidase"/>
    <property type="match status" value="1"/>
</dbReference>
<accession>A0ABD0J798</accession>
<dbReference type="PRINTS" id="PR00457">
    <property type="entry name" value="ANPEROXIDASE"/>
</dbReference>
<dbReference type="Gene3D" id="1.10.640.10">
    <property type="entry name" value="Haem peroxidase domain superfamily, animal type"/>
    <property type="match status" value="1"/>
</dbReference>
<reference evidence="6 7" key="1">
    <citation type="journal article" date="2023" name="Sci. Data">
        <title>Genome assembly of the Korean intertidal mud-creeper Batillaria attramentaria.</title>
        <authorList>
            <person name="Patra A.K."/>
            <person name="Ho P.T."/>
            <person name="Jun S."/>
            <person name="Lee S.J."/>
            <person name="Kim Y."/>
            <person name="Won Y.J."/>
        </authorList>
    </citation>
    <scope>NUCLEOTIDE SEQUENCE [LARGE SCALE GENOMIC DNA]</scope>
    <source>
        <strain evidence="6">Wonlab-2016</strain>
    </source>
</reference>
<feature type="compositionally biased region" description="Polar residues" evidence="5">
    <location>
        <begin position="1"/>
        <end position="14"/>
    </location>
</feature>
<dbReference type="PANTHER" id="PTHR11475:SF134">
    <property type="entry name" value="LD42267P"/>
    <property type="match status" value="1"/>
</dbReference>
<dbReference type="InterPro" id="IPR037120">
    <property type="entry name" value="Haem_peroxidase_sf_animal"/>
</dbReference>
<evidence type="ECO:0000256" key="2">
    <source>
        <dbReference type="ARBA" id="ARBA00022525"/>
    </source>
</evidence>
<keyword evidence="7" id="KW-1185">Reference proteome</keyword>
<dbReference type="AlphaFoldDB" id="A0ABD0J798"/>
<organism evidence="6 7">
    <name type="scientific">Batillaria attramentaria</name>
    <dbReference type="NCBI Taxonomy" id="370345"/>
    <lineage>
        <taxon>Eukaryota</taxon>
        <taxon>Metazoa</taxon>
        <taxon>Spiralia</taxon>
        <taxon>Lophotrochozoa</taxon>
        <taxon>Mollusca</taxon>
        <taxon>Gastropoda</taxon>
        <taxon>Caenogastropoda</taxon>
        <taxon>Sorbeoconcha</taxon>
        <taxon>Cerithioidea</taxon>
        <taxon>Batillariidae</taxon>
        <taxon>Batillaria</taxon>
    </lineage>
</organism>
<keyword evidence="4" id="KW-0408">Iron</keyword>
<dbReference type="EMBL" id="JACVVK020000587">
    <property type="protein sequence ID" value="KAK7464536.1"/>
    <property type="molecule type" value="Genomic_DNA"/>
</dbReference>
<dbReference type="GO" id="GO:0005576">
    <property type="term" value="C:extracellular region"/>
    <property type="evidence" value="ECO:0007669"/>
    <property type="project" value="UniProtKB-SubCell"/>
</dbReference>
<dbReference type="PROSITE" id="PS50292">
    <property type="entry name" value="PEROXIDASE_3"/>
    <property type="match status" value="1"/>
</dbReference>
<gene>
    <name evidence="6" type="ORF">BaRGS_00037897</name>
</gene>
<evidence type="ECO:0000256" key="1">
    <source>
        <dbReference type="ARBA" id="ARBA00004613"/>
    </source>
</evidence>
<comment type="subcellular location">
    <subcellularLocation>
        <location evidence="1">Secreted</location>
    </subcellularLocation>
</comment>
<protein>
    <recommendedName>
        <fullName evidence="8">Peroxidase</fullName>
    </recommendedName>
</protein>
<keyword evidence="4" id="KW-0349">Heme</keyword>
<dbReference type="InterPro" id="IPR019791">
    <property type="entry name" value="Haem_peroxidase_animal"/>
</dbReference>
<evidence type="ECO:0000313" key="6">
    <source>
        <dbReference type="EMBL" id="KAK7464536.1"/>
    </source>
</evidence>
<feature type="region of interest" description="Disordered" evidence="5">
    <location>
        <begin position="1"/>
        <end position="21"/>
    </location>
</feature>